<dbReference type="PANTHER" id="PTHR14969">
    <property type="entry name" value="SPHINGOSINE-1-PHOSPHATE PHOSPHOHYDROLASE"/>
    <property type="match status" value="1"/>
</dbReference>
<feature type="domain" description="Phosphatidic acid phosphatase type 2/haloperoxidase" evidence="2">
    <location>
        <begin position="82"/>
        <end position="188"/>
    </location>
</feature>
<proteinExistence type="predicted"/>
<feature type="transmembrane region" description="Helical" evidence="1">
    <location>
        <begin position="148"/>
        <end position="167"/>
    </location>
</feature>
<dbReference type="InterPro" id="IPR000326">
    <property type="entry name" value="PAP2/HPO"/>
</dbReference>
<dbReference type="Pfam" id="PF01569">
    <property type="entry name" value="PAP2"/>
    <property type="match status" value="1"/>
</dbReference>
<protein>
    <submittedName>
        <fullName evidence="3">Phosphatase PAP2 family protein</fullName>
    </submittedName>
</protein>
<feature type="transmembrane region" description="Helical" evidence="1">
    <location>
        <begin position="120"/>
        <end position="141"/>
    </location>
</feature>
<keyword evidence="1" id="KW-0812">Transmembrane</keyword>
<feature type="transmembrane region" description="Helical" evidence="1">
    <location>
        <begin position="83"/>
        <end position="100"/>
    </location>
</feature>
<evidence type="ECO:0000256" key="1">
    <source>
        <dbReference type="SAM" id="Phobius"/>
    </source>
</evidence>
<evidence type="ECO:0000259" key="2">
    <source>
        <dbReference type="SMART" id="SM00014"/>
    </source>
</evidence>
<dbReference type="Proteomes" id="UP001597124">
    <property type="component" value="Unassembled WGS sequence"/>
</dbReference>
<evidence type="ECO:0000313" key="3">
    <source>
        <dbReference type="EMBL" id="MFD0848575.1"/>
    </source>
</evidence>
<dbReference type="CDD" id="cd03392">
    <property type="entry name" value="PAP2_like_2"/>
    <property type="match status" value="1"/>
</dbReference>
<feature type="transmembrane region" description="Helical" evidence="1">
    <location>
        <begin position="173"/>
        <end position="190"/>
    </location>
</feature>
<dbReference type="SMART" id="SM00014">
    <property type="entry name" value="acidPPc"/>
    <property type="match status" value="1"/>
</dbReference>
<gene>
    <name evidence="3" type="ORF">ACFQ00_09600</name>
</gene>
<evidence type="ECO:0000313" key="4">
    <source>
        <dbReference type="Proteomes" id="UP001597124"/>
    </source>
</evidence>
<accession>A0ABW3C251</accession>
<reference evidence="4" key="1">
    <citation type="journal article" date="2019" name="Int. J. Syst. Evol. Microbiol.">
        <title>The Global Catalogue of Microorganisms (GCM) 10K type strain sequencing project: providing services to taxonomists for standard genome sequencing and annotation.</title>
        <authorList>
            <consortium name="The Broad Institute Genomics Platform"/>
            <consortium name="The Broad Institute Genome Sequencing Center for Infectious Disease"/>
            <person name="Wu L."/>
            <person name="Ma J."/>
        </authorList>
    </citation>
    <scope>NUCLEOTIDE SEQUENCE [LARGE SCALE GENOMIC DNA]</scope>
    <source>
        <strain evidence="4">CCUG 52537</strain>
    </source>
</reference>
<dbReference type="InterPro" id="IPR036938">
    <property type="entry name" value="PAP2/HPO_sf"/>
</dbReference>
<dbReference type="Gene3D" id="1.20.144.10">
    <property type="entry name" value="Phosphatidic acid phosphatase type 2/haloperoxidase"/>
    <property type="match status" value="2"/>
</dbReference>
<keyword evidence="4" id="KW-1185">Reference proteome</keyword>
<organism evidence="3 4">
    <name type="scientific">Sphingosinicella xenopeptidilytica</name>
    <dbReference type="NCBI Taxonomy" id="364098"/>
    <lineage>
        <taxon>Bacteria</taxon>
        <taxon>Pseudomonadati</taxon>
        <taxon>Pseudomonadota</taxon>
        <taxon>Alphaproteobacteria</taxon>
        <taxon>Sphingomonadales</taxon>
        <taxon>Sphingosinicellaceae</taxon>
        <taxon>Sphingosinicella</taxon>
    </lineage>
</organism>
<keyword evidence="1" id="KW-1133">Transmembrane helix</keyword>
<sequence>MPQDCGRIALIGAAAVLWFAAGYFGGPASSADAVLLAALHAEHAPGLATAAHVVTELGGWIALTIAAGSAVLWLWLRQRRRDALFLLLVFVGARLAVEAQKHLFARERPDVVHLVDVGSAAFPSGHAANSMVTFLALAVLLSGSRSAVGLAVALAGCVGLSRVMLGVHWPSDVLGGWAFGLVWVLAGLFIRDRLWLGAAIPLASPPRKR</sequence>
<keyword evidence="1" id="KW-0472">Membrane</keyword>
<feature type="transmembrane region" description="Helical" evidence="1">
    <location>
        <begin position="57"/>
        <end position="76"/>
    </location>
</feature>
<dbReference type="PANTHER" id="PTHR14969:SF13">
    <property type="entry name" value="AT30094P"/>
    <property type="match status" value="1"/>
</dbReference>
<comment type="caution">
    <text evidence="3">The sequence shown here is derived from an EMBL/GenBank/DDBJ whole genome shotgun (WGS) entry which is preliminary data.</text>
</comment>
<name>A0ABW3C251_SPHXN</name>
<dbReference type="RefSeq" id="WP_381489553.1">
    <property type="nucleotide sequence ID" value="NZ_JBHTIK010000005.1"/>
</dbReference>
<dbReference type="EMBL" id="JBHTIK010000005">
    <property type="protein sequence ID" value="MFD0848575.1"/>
    <property type="molecule type" value="Genomic_DNA"/>
</dbReference>
<dbReference type="SUPFAM" id="SSF48317">
    <property type="entry name" value="Acid phosphatase/Vanadium-dependent haloperoxidase"/>
    <property type="match status" value="1"/>
</dbReference>